<keyword evidence="5" id="KW-1185">Reference proteome</keyword>
<keyword evidence="2" id="KW-1133">Transmembrane helix</keyword>
<keyword evidence="2" id="KW-0812">Transmembrane</keyword>
<dbReference type="PANTHER" id="PTHR36927">
    <property type="entry name" value="BLR4337 PROTEIN"/>
    <property type="match status" value="1"/>
</dbReference>
<dbReference type="AlphaFoldDB" id="A0A5C5TV93"/>
<name>A0A5C5TV93_9GAMM</name>
<feature type="transmembrane region" description="Helical" evidence="2">
    <location>
        <begin position="254"/>
        <end position="275"/>
    </location>
</feature>
<dbReference type="OrthoDB" id="9809782at2"/>
<feature type="transmembrane region" description="Helical" evidence="2">
    <location>
        <begin position="321"/>
        <end position="344"/>
    </location>
</feature>
<feature type="region of interest" description="Disordered" evidence="1">
    <location>
        <begin position="394"/>
        <end position="413"/>
    </location>
</feature>
<feature type="transmembrane region" description="Helical" evidence="2">
    <location>
        <begin position="188"/>
        <end position="213"/>
    </location>
</feature>
<accession>A0A5C5TV93</accession>
<comment type="caution">
    <text evidence="4">The sequence shown here is derived from an EMBL/GenBank/DDBJ whole genome shotgun (WGS) entry which is preliminary data.</text>
</comment>
<keyword evidence="4" id="KW-0012">Acyltransferase</keyword>
<keyword evidence="2" id="KW-0472">Membrane</keyword>
<dbReference type="PANTHER" id="PTHR36927:SF3">
    <property type="entry name" value="GLUCANS BIOSYNTHESIS PROTEIN C"/>
    <property type="match status" value="1"/>
</dbReference>
<gene>
    <name evidence="4" type="ORF">FQY79_13045</name>
</gene>
<evidence type="ECO:0000256" key="2">
    <source>
        <dbReference type="SAM" id="Phobius"/>
    </source>
</evidence>
<feature type="transmembrane region" description="Helical" evidence="2">
    <location>
        <begin position="92"/>
        <end position="112"/>
    </location>
</feature>
<evidence type="ECO:0000313" key="5">
    <source>
        <dbReference type="Proteomes" id="UP000315949"/>
    </source>
</evidence>
<keyword evidence="4" id="KW-0808">Transferase</keyword>
<dbReference type="GO" id="GO:0016747">
    <property type="term" value="F:acyltransferase activity, transferring groups other than amino-acyl groups"/>
    <property type="evidence" value="ECO:0007669"/>
    <property type="project" value="InterPro"/>
</dbReference>
<protein>
    <submittedName>
        <fullName evidence="4">Acyltransferase family protein</fullName>
    </submittedName>
</protein>
<dbReference type="InterPro" id="IPR002656">
    <property type="entry name" value="Acyl_transf_3_dom"/>
</dbReference>
<dbReference type="EMBL" id="VOHE01000008">
    <property type="protein sequence ID" value="TWT17328.1"/>
    <property type="molecule type" value="Genomic_DNA"/>
</dbReference>
<feature type="transmembrane region" description="Helical" evidence="2">
    <location>
        <begin position="287"/>
        <end position="309"/>
    </location>
</feature>
<dbReference type="RefSeq" id="WP_146313348.1">
    <property type="nucleotide sequence ID" value="NZ_VOHE01000008.1"/>
</dbReference>
<feature type="transmembrane region" description="Helical" evidence="2">
    <location>
        <begin position="53"/>
        <end position="71"/>
    </location>
</feature>
<feature type="transmembrane region" description="Helical" evidence="2">
    <location>
        <begin position="157"/>
        <end position="176"/>
    </location>
</feature>
<dbReference type="Proteomes" id="UP000315949">
    <property type="component" value="Unassembled WGS sequence"/>
</dbReference>
<reference evidence="4 5" key="1">
    <citation type="submission" date="2019-07" db="EMBL/GenBank/DDBJ databases">
        <title>Luteimonas sp. YD-1 nov., isolated from acidic soil.</title>
        <authorList>
            <person name="Zhou J."/>
        </authorList>
    </citation>
    <scope>NUCLEOTIDE SEQUENCE [LARGE SCALE GENOMIC DNA]</scope>
    <source>
        <strain evidence="4 5">YD-1</strain>
    </source>
</reference>
<feature type="transmembrane region" description="Helical" evidence="2">
    <location>
        <begin position="12"/>
        <end position="33"/>
    </location>
</feature>
<evidence type="ECO:0000313" key="4">
    <source>
        <dbReference type="EMBL" id="TWT17328.1"/>
    </source>
</evidence>
<organism evidence="4 5">
    <name type="scientific">Luteimonas wenzhouensis</name>
    <dbReference type="NCBI Taxonomy" id="2599615"/>
    <lineage>
        <taxon>Bacteria</taxon>
        <taxon>Pseudomonadati</taxon>
        <taxon>Pseudomonadota</taxon>
        <taxon>Gammaproteobacteria</taxon>
        <taxon>Lysobacterales</taxon>
        <taxon>Lysobacteraceae</taxon>
        <taxon>Luteimonas</taxon>
    </lineage>
</organism>
<feature type="domain" description="Acyltransferase 3" evidence="3">
    <location>
        <begin position="5"/>
        <end position="369"/>
    </location>
</feature>
<dbReference type="Pfam" id="PF01757">
    <property type="entry name" value="Acyl_transf_3"/>
    <property type="match status" value="1"/>
</dbReference>
<feature type="transmembrane region" description="Helical" evidence="2">
    <location>
        <begin position="225"/>
        <end position="242"/>
    </location>
</feature>
<sequence length="413" mass="45719">MSRRHDLDWVRILAFGLLVLYHVGMYYVSWDWHINSPHAGRALEPLMMLSSPWRLSLLFLVSGVATAFLLARARREAETGGGRVRFLGARSWRLLVPLAFGMLVVVPPQAYYEVVEKLPGGYHDGYLAFWARYLAADQGFCRGDDCLIVPTWNHLWFVAYLWAYTVAAWLLLRLAPRAMERAGARLDTLLAAGPTVLLAPALLLALVRVLLVGRFQSTHALVDDWYNHAQYFTVFLLGFLVARSDRVWDAIERVRWPALWLWLASWAAIAGYYAGLAGQAPPTGLRLAMRVAWGLDQWCAIVAVLGFARRLAPGDGPVLRYLSQAVFPVYILHQTIIVVLAWHLRPAVLPPLLEGPLLVVLTLALSFAGYEAVKRVPVLRPLFGLKPLAGGRAASAAGQAGDGRGRVAGTRGA</sequence>
<evidence type="ECO:0000256" key="1">
    <source>
        <dbReference type="SAM" id="MobiDB-lite"/>
    </source>
</evidence>
<evidence type="ECO:0000259" key="3">
    <source>
        <dbReference type="Pfam" id="PF01757"/>
    </source>
</evidence>
<proteinExistence type="predicted"/>
<feature type="transmembrane region" description="Helical" evidence="2">
    <location>
        <begin position="356"/>
        <end position="373"/>
    </location>
</feature>
<dbReference type="InterPro" id="IPR050623">
    <property type="entry name" value="Glucan_succinyl_AcylTrfase"/>
</dbReference>